<dbReference type="AlphaFoldDB" id="A0A2I0HMV3"/>
<gene>
    <name evidence="2" type="ORF">CRG98_046555</name>
</gene>
<feature type="compositionally biased region" description="Basic and acidic residues" evidence="1">
    <location>
        <begin position="62"/>
        <end position="77"/>
    </location>
</feature>
<reference evidence="2 3" key="1">
    <citation type="submission" date="2017-11" db="EMBL/GenBank/DDBJ databases">
        <title>De-novo sequencing of pomegranate (Punica granatum L.) genome.</title>
        <authorList>
            <person name="Akparov Z."/>
            <person name="Amiraslanov A."/>
            <person name="Hajiyeva S."/>
            <person name="Abbasov M."/>
            <person name="Kaur K."/>
            <person name="Hamwieh A."/>
            <person name="Solovyev V."/>
            <person name="Salamov A."/>
            <person name="Braich B."/>
            <person name="Kosarev P."/>
            <person name="Mahmoud A."/>
            <person name="Hajiyev E."/>
            <person name="Babayeva S."/>
            <person name="Izzatullayeva V."/>
            <person name="Mammadov A."/>
            <person name="Mammadov A."/>
            <person name="Sharifova S."/>
            <person name="Ojaghi J."/>
            <person name="Eynullazada K."/>
            <person name="Bayramov B."/>
            <person name="Abdulazimova A."/>
            <person name="Shahmuradov I."/>
        </authorList>
    </citation>
    <scope>NUCLEOTIDE SEQUENCE [LARGE SCALE GENOMIC DNA]</scope>
    <source>
        <strain evidence="3">cv. AG2017</strain>
        <tissue evidence="2">Leaf</tissue>
    </source>
</reference>
<proteinExistence type="predicted"/>
<dbReference type="Proteomes" id="UP000233551">
    <property type="component" value="Unassembled WGS sequence"/>
</dbReference>
<feature type="region of interest" description="Disordered" evidence="1">
    <location>
        <begin position="52"/>
        <end position="77"/>
    </location>
</feature>
<sequence>MVQPYIRYWEKQDFQKISKANKNSNVGASVHTGGSNSTGTLACRMDKWENPFSRKQPCSDSAHGEGEDKDYANDDDE</sequence>
<protein>
    <submittedName>
        <fullName evidence="2">Uncharacterized protein</fullName>
    </submittedName>
</protein>
<comment type="caution">
    <text evidence="2">The sequence shown here is derived from an EMBL/GenBank/DDBJ whole genome shotgun (WGS) entry which is preliminary data.</text>
</comment>
<keyword evidence="3" id="KW-1185">Reference proteome</keyword>
<organism evidence="2 3">
    <name type="scientific">Punica granatum</name>
    <name type="common">Pomegranate</name>
    <dbReference type="NCBI Taxonomy" id="22663"/>
    <lineage>
        <taxon>Eukaryota</taxon>
        <taxon>Viridiplantae</taxon>
        <taxon>Streptophyta</taxon>
        <taxon>Embryophyta</taxon>
        <taxon>Tracheophyta</taxon>
        <taxon>Spermatophyta</taxon>
        <taxon>Magnoliopsida</taxon>
        <taxon>eudicotyledons</taxon>
        <taxon>Gunneridae</taxon>
        <taxon>Pentapetalae</taxon>
        <taxon>rosids</taxon>
        <taxon>malvids</taxon>
        <taxon>Myrtales</taxon>
        <taxon>Lythraceae</taxon>
        <taxon>Punica</taxon>
    </lineage>
</organism>
<evidence type="ECO:0000256" key="1">
    <source>
        <dbReference type="SAM" id="MobiDB-lite"/>
    </source>
</evidence>
<dbReference type="EMBL" id="PGOL01007093">
    <property type="protein sequence ID" value="PKI33054.1"/>
    <property type="molecule type" value="Genomic_DNA"/>
</dbReference>
<evidence type="ECO:0000313" key="3">
    <source>
        <dbReference type="Proteomes" id="UP000233551"/>
    </source>
</evidence>
<evidence type="ECO:0000313" key="2">
    <source>
        <dbReference type="EMBL" id="PKI33054.1"/>
    </source>
</evidence>
<accession>A0A2I0HMV3</accession>
<name>A0A2I0HMV3_PUNGR</name>